<accession>A0A2S2R8E6</accession>
<dbReference type="EMBL" id="GGMS01016439">
    <property type="protein sequence ID" value="MBY85642.1"/>
    <property type="molecule type" value="Transcribed_RNA"/>
</dbReference>
<reference evidence="1" key="1">
    <citation type="submission" date="2018-04" db="EMBL/GenBank/DDBJ databases">
        <title>Transcriptome assembly of Sipha flava.</title>
        <authorList>
            <person name="Scully E.D."/>
            <person name="Geib S.M."/>
            <person name="Palmer N.A."/>
            <person name="Koch K."/>
            <person name="Bradshaw J."/>
            <person name="Heng-Moss T."/>
            <person name="Sarath G."/>
        </authorList>
    </citation>
    <scope>NUCLEOTIDE SEQUENCE</scope>
</reference>
<organism evidence="1">
    <name type="scientific">Sipha flava</name>
    <name type="common">yellow sugarcane aphid</name>
    <dbReference type="NCBI Taxonomy" id="143950"/>
    <lineage>
        <taxon>Eukaryota</taxon>
        <taxon>Metazoa</taxon>
        <taxon>Ecdysozoa</taxon>
        <taxon>Arthropoda</taxon>
        <taxon>Hexapoda</taxon>
        <taxon>Insecta</taxon>
        <taxon>Pterygota</taxon>
        <taxon>Neoptera</taxon>
        <taxon>Paraneoptera</taxon>
        <taxon>Hemiptera</taxon>
        <taxon>Sternorrhyncha</taxon>
        <taxon>Aphidomorpha</taxon>
        <taxon>Aphidoidea</taxon>
        <taxon>Aphididae</taxon>
        <taxon>Sipha</taxon>
    </lineage>
</organism>
<evidence type="ECO:0000313" key="1">
    <source>
        <dbReference type="EMBL" id="MBY85642.1"/>
    </source>
</evidence>
<sequence>MSSAYAKIVFCSRISIFYLAGRDLITFSKAKLKSTGESASPCLKPALTSKLSDSIFANFTLHFVSVLHSFISWISLVGISNSSSAVHSFLLIILSYACLKSTKQRCTPLPYFIVLF</sequence>
<gene>
    <name evidence="1" type="ORF">g.186261</name>
</gene>
<proteinExistence type="predicted"/>
<dbReference type="AlphaFoldDB" id="A0A2S2R8E6"/>
<name>A0A2S2R8E6_9HEMI</name>
<protein>
    <submittedName>
        <fullName evidence="1">Uncharacterized protein</fullName>
    </submittedName>
</protein>